<keyword evidence="6" id="KW-1185">Reference proteome</keyword>
<sequence length="137" mass="14565">MSRSCVNEYDVEPAPALMPTGASTPTMPSISDALAMSNLPTTEPNEPRVPNRSETLSLTDQTNLVPFKKVITVFSGLSLCILVSCLDSTIVATALPTISDAFDAGAIVSWVPSGYLLTSTAFQPLCEQIRCSLNPRS</sequence>
<keyword evidence="4" id="KW-0472">Membrane</keyword>
<keyword evidence="2" id="KW-0812">Transmembrane</keyword>
<keyword evidence="3" id="KW-1133">Transmembrane helix</keyword>
<comment type="caution">
    <text evidence="5">The sequence shown here is derived from an EMBL/GenBank/DDBJ whole genome shotgun (WGS) entry which is preliminary data.</text>
</comment>
<dbReference type="OrthoDB" id="10021397at2759"/>
<evidence type="ECO:0000256" key="3">
    <source>
        <dbReference type="ARBA" id="ARBA00022989"/>
    </source>
</evidence>
<dbReference type="InterPro" id="IPR036259">
    <property type="entry name" value="MFS_trans_sf"/>
</dbReference>
<dbReference type="EMBL" id="BFAD01000003">
    <property type="protein sequence ID" value="GBE80867.1"/>
    <property type="molecule type" value="Genomic_DNA"/>
</dbReference>
<evidence type="ECO:0000313" key="5">
    <source>
        <dbReference type="EMBL" id="GBE80867.1"/>
    </source>
</evidence>
<organism evidence="5 6">
    <name type="scientific">Sparassis crispa</name>
    <dbReference type="NCBI Taxonomy" id="139825"/>
    <lineage>
        <taxon>Eukaryota</taxon>
        <taxon>Fungi</taxon>
        <taxon>Dikarya</taxon>
        <taxon>Basidiomycota</taxon>
        <taxon>Agaricomycotina</taxon>
        <taxon>Agaricomycetes</taxon>
        <taxon>Polyporales</taxon>
        <taxon>Sparassidaceae</taxon>
        <taxon>Sparassis</taxon>
    </lineage>
</organism>
<dbReference type="PANTHER" id="PTHR23501:SF189">
    <property type="entry name" value="DRUG TRANSPORTER, PUTATIVE (AFU_ORTHOLOGUE AFUA_4G03920)-RELATED"/>
    <property type="match status" value="1"/>
</dbReference>
<comment type="subcellular location">
    <subcellularLocation>
        <location evidence="1">Membrane</location>
        <topology evidence="1">Multi-pass membrane protein</topology>
    </subcellularLocation>
</comment>
<dbReference type="GO" id="GO:0005886">
    <property type="term" value="C:plasma membrane"/>
    <property type="evidence" value="ECO:0007669"/>
    <property type="project" value="TreeGrafter"/>
</dbReference>
<dbReference type="RefSeq" id="XP_027611780.1">
    <property type="nucleotide sequence ID" value="XM_027755979.1"/>
</dbReference>
<evidence type="ECO:0000256" key="2">
    <source>
        <dbReference type="ARBA" id="ARBA00022692"/>
    </source>
</evidence>
<evidence type="ECO:0000256" key="4">
    <source>
        <dbReference type="ARBA" id="ARBA00023136"/>
    </source>
</evidence>
<dbReference type="Proteomes" id="UP000287166">
    <property type="component" value="Unassembled WGS sequence"/>
</dbReference>
<dbReference type="AlphaFoldDB" id="A0A401GFA4"/>
<protein>
    <recommendedName>
        <fullName evidence="7">Major facilitator superfamily (MFS) profile domain-containing protein</fullName>
    </recommendedName>
</protein>
<evidence type="ECO:0000256" key="1">
    <source>
        <dbReference type="ARBA" id="ARBA00004141"/>
    </source>
</evidence>
<proteinExistence type="predicted"/>
<dbReference type="GO" id="GO:0022857">
    <property type="term" value="F:transmembrane transporter activity"/>
    <property type="evidence" value="ECO:0007669"/>
    <property type="project" value="TreeGrafter"/>
</dbReference>
<evidence type="ECO:0000313" key="6">
    <source>
        <dbReference type="Proteomes" id="UP000287166"/>
    </source>
</evidence>
<dbReference type="STRING" id="139825.A0A401GFA4"/>
<accession>A0A401GFA4</accession>
<dbReference type="SUPFAM" id="SSF103473">
    <property type="entry name" value="MFS general substrate transporter"/>
    <property type="match status" value="1"/>
</dbReference>
<name>A0A401GFA4_9APHY</name>
<dbReference type="InParanoid" id="A0A401GFA4"/>
<evidence type="ECO:0008006" key="7">
    <source>
        <dbReference type="Google" id="ProtNLM"/>
    </source>
</evidence>
<dbReference type="GeneID" id="38777784"/>
<gene>
    <name evidence="5" type="ORF">SCP_0305870</name>
</gene>
<dbReference type="PANTHER" id="PTHR23501">
    <property type="entry name" value="MAJOR FACILITATOR SUPERFAMILY"/>
    <property type="match status" value="1"/>
</dbReference>
<reference evidence="5 6" key="1">
    <citation type="journal article" date="2018" name="Sci. Rep.">
        <title>Genome sequence of the cauliflower mushroom Sparassis crispa (Hanabiratake) and its association with beneficial usage.</title>
        <authorList>
            <person name="Kiyama R."/>
            <person name="Furutani Y."/>
            <person name="Kawaguchi K."/>
            <person name="Nakanishi T."/>
        </authorList>
    </citation>
    <scope>NUCLEOTIDE SEQUENCE [LARGE SCALE GENOMIC DNA]</scope>
</reference>